<protein>
    <submittedName>
        <fullName evidence="1">Uncharacterized protein</fullName>
    </submittedName>
</protein>
<evidence type="ECO:0000313" key="1">
    <source>
        <dbReference type="EMBL" id="NVI09751.1"/>
    </source>
</evidence>
<name>A0ABX2NZR9_9BURK</name>
<keyword evidence="2" id="KW-1185">Reference proteome</keyword>
<dbReference type="RefSeq" id="WP_176370056.1">
    <property type="nucleotide sequence ID" value="NZ_JBNDKO010000002.1"/>
</dbReference>
<dbReference type="EMBL" id="VOMC01000130">
    <property type="protein sequence ID" value="NVI09751.1"/>
    <property type="molecule type" value="Genomic_DNA"/>
</dbReference>
<comment type="caution">
    <text evidence="1">The sequence shown here is derived from an EMBL/GenBank/DDBJ whole genome shotgun (WGS) entry which is preliminary data.</text>
</comment>
<dbReference type="Proteomes" id="UP000821598">
    <property type="component" value="Unassembled WGS sequence"/>
</dbReference>
<organism evidence="1 2">
    <name type="scientific">Paraburkholderia youngii</name>
    <dbReference type="NCBI Taxonomy" id="2782701"/>
    <lineage>
        <taxon>Bacteria</taxon>
        <taxon>Pseudomonadati</taxon>
        <taxon>Pseudomonadota</taxon>
        <taxon>Betaproteobacteria</taxon>
        <taxon>Burkholderiales</taxon>
        <taxon>Burkholderiaceae</taxon>
        <taxon>Paraburkholderia</taxon>
    </lineage>
</organism>
<sequence>MTYGKPDELLRLIIGNRPLPKNDLGHNALDDFDHFCAYSGCDPNDAWAKLAYVTASLSQRRKSVSPLDEEMQKQCADIAMLLREHSPGTTAGLCQVDERRLYAYPVTVVILIK</sequence>
<proteinExistence type="predicted"/>
<accession>A0ABX2NZR9</accession>
<evidence type="ECO:0000313" key="2">
    <source>
        <dbReference type="Proteomes" id="UP000821598"/>
    </source>
</evidence>
<reference evidence="1 2" key="1">
    <citation type="submission" date="2019-08" db="EMBL/GenBank/DDBJ databases">
        <title>Paraburkholderia simonii sp. nov. and P. youngii sp. nov. Brazilian and Mexican Mimosa-associated rhizobia.</title>
        <authorList>
            <person name="Mavima L."/>
            <person name="Beukes C.W."/>
            <person name="Palmer M."/>
            <person name="De Meyer S.E."/>
            <person name="James E.K."/>
            <person name="Maluk M."/>
            <person name="Avontuur J.R."/>
            <person name="Chan W.Y."/>
            <person name="Venter S.N."/>
            <person name="Steenkamp E.T."/>
        </authorList>
    </citation>
    <scope>NUCLEOTIDE SEQUENCE [LARGE SCALE GENOMIC DNA]</scope>
    <source>
        <strain evidence="1 2">JPY454</strain>
    </source>
</reference>
<gene>
    <name evidence="1" type="ORF">FSB64_40635</name>
</gene>